<dbReference type="Gene3D" id="6.10.140.1720">
    <property type="match status" value="1"/>
</dbReference>
<dbReference type="InterPro" id="IPR011890">
    <property type="entry name" value="SMC_prok"/>
</dbReference>
<dbReference type="GO" id="GO:0003677">
    <property type="term" value="F:DNA binding"/>
    <property type="evidence" value="ECO:0007669"/>
    <property type="project" value="UniProtKB-UniRule"/>
</dbReference>
<reference evidence="9 10" key="1">
    <citation type="submission" date="2017-04" db="EMBL/GenBank/DDBJ databases">
        <authorList>
            <person name="Afonso C.L."/>
            <person name="Miller P.J."/>
            <person name="Scott M.A."/>
            <person name="Spackman E."/>
            <person name="Goraichik I."/>
            <person name="Dimitrov K.M."/>
            <person name="Suarez D.L."/>
            <person name="Swayne D.E."/>
        </authorList>
    </citation>
    <scope>NUCLEOTIDE SEQUENCE [LARGE SCALE GENOMIC DNA]</scope>
    <source>
        <strain evidence="9 10">DSM 11270</strain>
    </source>
</reference>
<dbReference type="Pfam" id="PF02463">
    <property type="entry name" value="SMC_N"/>
    <property type="match status" value="2"/>
</dbReference>
<dbReference type="FunFam" id="3.40.50.300:FF:000984">
    <property type="entry name" value="Chromosome partition protein Smc"/>
    <property type="match status" value="1"/>
</dbReference>
<comment type="subcellular location">
    <subcellularLocation>
        <location evidence="1 7">Cytoplasm</location>
    </subcellularLocation>
</comment>
<feature type="domain" description="SMC hinge" evidence="8">
    <location>
        <begin position="519"/>
        <end position="633"/>
    </location>
</feature>
<evidence type="ECO:0000313" key="9">
    <source>
        <dbReference type="EMBL" id="SMB93638.1"/>
    </source>
</evidence>
<keyword evidence="3 7" id="KW-0547">Nucleotide-binding</keyword>
<dbReference type="Gene3D" id="3.40.50.300">
    <property type="entry name" value="P-loop containing nucleotide triphosphate hydrolases"/>
    <property type="match status" value="2"/>
</dbReference>
<comment type="domain">
    <text evidence="7">Contains large globular domains required for ATP hydrolysis at each terminus and a third globular domain forming a flexible hinge near the middle of the molecule. These domains are separated by coiled-coil structures.</text>
</comment>
<evidence type="ECO:0000256" key="4">
    <source>
        <dbReference type="ARBA" id="ARBA00022840"/>
    </source>
</evidence>
<dbReference type="InterPro" id="IPR024704">
    <property type="entry name" value="SMC"/>
</dbReference>
<feature type="coiled-coil region" evidence="7">
    <location>
        <begin position="195"/>
        <end position="338"/>
    </location>
</feature>
<evidence type="ECO:0000256" key="7">
    <source>
        <dbReference type="HAMAP-Rule" id="MF_01894"/>
    </source>
</evidence>
<dbReference type="STRING" id="656914.SAMN00017405_0070"/>
<evidence type="ECO:0000256" key="2">
    <source>
        <dbReference type="ARBA" id="ARBA00022490"/>
    </source>
</evidence>
<keyword evidence="10" id="KW-1185">Reference proteome</keyword>
<dbReference type="OrthoDB" id="9808768at2"/>
<dbReference type="GO" id="GO:0007059">
    <property type="term" value="P:chromosome segregation"/>
    <property type="evidence" value="ECO:0007669"/>
    <property type="project" value="UniProtKB-UniRule"/>
</dbReference>
<dbReference type="PANTHER" id="PTHR43977">
    <property type="entry name" value="STRUCTURAL MAINTENANCE OF CHROMOSOMES PROTEIN 3"/>
    <property type="match status" value="1"/>
</dbReference>
<dbReference type="GO" id="GO:0006260">
    <property type="term" value="P:DNA replication"/>
    <property type="evidence" value="ECO:0007669"/>
    <property type="project" value="UniProtKB-UniRule"/>
</dbReference>
<gene>
    <name evidence="7" type="primary">smc</name>
    <name evidence="9" type="ORF">SAMN00017405_0070</name>
</gene>
<keyword evidence="4 7" id="KW-0067">ATP-binding</keyword>
<evidence type="ECO:0000313" key="10">
    <source>
        <dbReference type="Proteomes" id="UP000192731"/>
    </source>
</evidence>
<comment type="similarity">
    <text evidence="7">Belongs to the SMC family.</text>
</comment>
<dbReference type="GO" id="GO:0005694">
    <property type="term" value="C:chromosome"/>
    <property type="evidence" value="ECO:0007669"/>
    <property type="project" value="InterPro"/>
</dbReference>
<dbReference type="SMART" id="SM00968">
    <property type="entry name" value="SMC_hinge"/>
    <property type="match status" value="1"/>
</dbReference>
<dbReference type="Gene3D" id="1.20.1060.20">
    <property type="match status" value="1"/>
</dbReference>
<dbReference type="InterPro" id="IPR027417">
    <property type="entry name" value="P-loop_NTPase"/>
</dbReference>
<dbReference type="GO" id="GO:0005737">
    <property type="term" value="C:cytoplasm"/>
    <property type="evidence" value="ECO:0007669"/>
    <property type="project" value="UniProtKB-SubCell"/>
</dbReference>
<feature type="coiled-coil region" evidence="7">
    <location>
        <begin position="675"/>
        <end position="870"/>
    </location>
</feature>
<dbReference type="NCBIfam" id="TIGR02168">
    <property type="entry name" value="SMC_prok_B"/>
    <property type="match status" value="1"/>
</dbReference>
<evidence type="ECO:0000256" key="1">
    <source>
        <dbReference type="ARBA" id="ARBA00004496"/>
    </source>
</evidence>
<dbReference type="GO" id="GO:0005524">
    <property type="term" value="F:ATP binding"/>
    <property type="evidence" value="ECO:0007669"/>
    <property type="project" value="UniProtKB-UniRule"/>
</dbReference>
<dbReference type="GO" id="GO:0007062">
    <property type="term" value="P:sister chromatid cohesion"/>
    <property type="evidence" value="ECO:0007669"/>
    <property type="project" value="InterPro"/>
</dbReference>
<name>A0A1W1VJY0_DESTI</name>
<dbReference type="PIRSF" id="PIRSF005719">
    <property type="entry name" value="SMC"/>
    <property type="match status" value="1"/>
</dbReference>
<comment type="function">
    <text evidence="7">Required for chromosome condensation and partitioning.</text>
</comment>
<dbReference type="CDD" id="cd03278">
    <property type="entry name" value="ABC_SMC_barmotin"/>
    <property type="match status" value="1"/>
</dbReference>
<dbReference type="InterPro" id="IPR010935">
    <property type="entry name" value="SMC_hinge"/>
</dbReference>
<dbReference type="HAMAP" id="MF_01894">
    <property type="entry name" value="Smc_prok"/>
    <property type="match status" value="1"/>
</dbReference>
<sequence length="1181" mass="135458">MHLKQLEIQGFKSFAEKVTLELTKGITAVVGPNGSGKSNVVDAIRWVLGEQSAKSLRGIKMDDIIFAGSTTKKAIGMAEVSLTFTNVEGTLPLDFNEINITRRLFRSGESEYLINKASCRLKDIYELFMDTGIGKEGFSIIGQGKIDEVLSLKPEDRRNLIEESAGIVKYRYRKTEAQKKLEDTDQTLIRVNDIMLELKEQLEPLNEQAKDAKQYNIWKNELDQLKINILLKEVDNRQKTKEHYQKQLTEIENSLTENNTIYHRLEANTSQLRLKLQEENKQVVSLQQDYYNLSSELEKNEHQIEITKERKQNYSERINRIEKEIETLSTKEQELGKVILESQVEADILKQKYLVSQENLERLTSDLAEKTKTLDESTLTLEKYQANILSSFQDSANITNQLTNISNELEYKHRELRQIAHNEEESNSKITELKEDYAKIQKNHELESKNKENLEIKLTLLEERLTKLEANTNQIKKEILDKQIELQKDISSLQVNKDMEESKEGYLFGVKSVLERKLPGIIGTVADIIKVPQKLELAIETVLGSSLQHLVAENSKVAEEAINYLKKEKKGRATFLPLDTVKGTASKVNFTDPNILGRAIELIEFNPKYKEVLEFILGKVLVVTDLANAVRLGKQKNNFFRMVTLEGDLIAPSGALTGGSYRTQKTGLISRKRIIGDLTTKIARAKNSLEMLTDELNKSEKEYEHHSKISVELKIEVQNKSLKLVEINNYRDNISKEIETLNIQNAKNETKKDVLNTEIKVLENRHKQLLTQRENLKLNSDNADKSAQDLKEKLKKLTYLKNDCMENLNKEKVNNATLLQEKRSLELRLSELEKNKETFNQDSKELKLEKVNIKDQIIKIEEEITKQQENKIMLINKLESENNKIISLKDKTQKISGEIDTLEESAKKQKKISENLNQEKHKNEIKLNKVEINLKITIDKLWEEFNLTPLEAQEIKVEEFDYEEAKRKINELTKQIENLGLVNFTAINEYERVQERLNFLSQQYNDLTEAKESLRKVISEMDVIMVKRFKEAFDLINTAFNQVFSELFGGGTAFLQLSDEKDLLNTGIEIIAKPPGKKPQSLSLLSGGERAMTAIALLLGILKIKPSPFCVLDEIDSALDEANVYRFAEYIKKFSQNTQFIIVSHRKGTMEIGDVLYGVTVENSGVSKLISVKLSDYDKAQ</sequence>
<dbReference type="InterPro" id="IPR003395">
    <property type="entry name" value="RecF/RecN/SMC_N"/>
</dbReference>
<evidence type="ECO:0000256" key="3">
    <source>
        <dbReference type="ARBA" id="ARBA00022741"/>
    </source>
</evidence>
<keyword evidence="6 7" id="KW-0238">DNA-binding</keyword>
<dbReference type="InterPro" id="IPR036277">
    <property type="entry name" value="SMC_hinge_sf"/>
</dbReference>
<feature type="coiled-coil region" evidence="7">
    <location>
        <begin position="899"/>
        <end position="1017"/>
    </location>
</feature>
<dbReference type="GO" id="GO:0030261">
    <property type="term" value="P:chromosome condensation"/>
    <property type="evidence" value="ECO:0007669"/>
    <property type="project" value="InterPro"/>
</dbReference>
<dbReference type="GO" id="GO:0016887">
    <property type="term" value="F:ATP hydrolysis activity"/>
    <property type="evidence" value="ECO:0007669"/>
    <property type="project" value="InterPro"/>
</dbReference>
<comment type="subunit">
    <text evidence="7">Homodimer.</text>
</comment>
<accession>A0A1W1VJY0</accession>
<dbReference type="RefSeq" id="WP_084053890.1">
    <property type="nucleotide sequence ID" value="NZ_FWWT01000022.1"/>
</dbReference>
<dbReference type="Pfam" id="PF06470">
    <property type="entry name" value="SMC_hinge"/>
    <property type="match status" value="1"/>
</dbReference>
<protein>
    <recommendedName>
        <fullName evidence="7">Chromosome partition protein Smc</fullName>
    </recommendedName>
</protein>
<dbReference type="EMBL" id="FWWT01000022">
    <property type="protein sequence ID" value="SMB93638.1"/>
    <property type="molecule type" value="Genomic_DNA"/>
</dbReference>
<proteinExistence type="inferred from homology"/>
<dbReference type="Proteomes" id="UP000192731">
    <property type="component" value="Unassembled WGS sequence"/>
</dbReference>
<dbReference type="SUPFAM" id="SSF52540">
    <property type="entry name" value="P-loop containing nucleoside triphosphate hydrolases"/>
    <property type="match status" value="1"/>
</dbReference>
<dbReference type="SUPFAM" id="SSF75553">
    <property type="entry name" value="Smc hinge domain"/>
    <property type="match status" value="1"/>
</dbReference>
<dbReference type="Gene3D" id="3.30.70.1620">
    <property type="match status" value="1"/>
</dbReference>
<feature type="binding site" evidence="7">
    <location>
        <begin position="32"/>
        <end position="39"/>
    </location>
    <ligand>
        <name>ATP</name>
        <dbReference type="ChEBI" id="CHEBI:30616"/>
    </ligand>
</feature>
<evidence type="ECO:0000259" key="8">
    <source>
        <dbReference type="SMART" id="SM00968"/>
    </source>
</evidence>
<organism evidence="9 10">
    <name type="scientific">Desulfonispora thiosulfatigenes DSM 11270</name>
    <dbReference type="NCBI Taxonomy" id="656914"/>
    <lineage>
        <taxon>Bacteria</taxon>
        <taxon>Bacillati</taxon>
        <taxon>Bacillota</taxon>
        <taxon>Clostridia</taxon>
        <taxon>Eubacteriales</taxon>
        <taxon>Peptococcaceae</taxon>
        <taxon>Desulfonispora</taxon>
    </lineage>
</organism>
<evidence type="ECO:0000256" key="6">
    <source>
        <dbReference type="ARBA" id="ARBA00023125"/>
    </source>
</evidence>
<dbReference type="FunFam" id="3.40.50.300:FF:000901">
    <property type="entry name" value="Chromosome partition protein Smc"/>
    <property type="match status" value="1"/>
</dbReference>
<keyword evidence="2 7" id="KW-0963">Cytoplasm</keyword>
<keyword evidence="5 7" id="KW-0175">Coiled coil</keyword>
<evidence type="ECO:0000256" key="5">
    <source>
        <dbReference type="ARBA" id="ARBA00023054"/>
    </source>
</evidence>
<feature type="coiled-coil region" evidence="7">
    <location>
        <begin position="423"/>
        <end position="485"/>
    </location>
</feature>
<dbReference type="AlphaFoldDB" id="A0A1W1VJY0"/>